<comment type="caution">
    <text evidence="2">The sequence shown here is derived from an EMBL/GenBank/DDBJ whole genome shotgun (WGS) entry which is preliminary data.</text>
</comment>
<dbReference type="EMBL" id="JAHRIQ010110181">
    <property type="protein sequence ID" value="MEQ2257338.1"/>
    <property type="molecule type" value="Genomic_DNA"/>
</dbReference>
<evidence type="ECO:0000313" key="3">
    <source>
        <dbReference type="Proteomes" id="UP001482620"/>
    </source>
</evidence>
<organism evidence="2 3">
    <name type="scientific">Ilyodon furcidens</name>
    <name type="common">goldbreast splitfin</name>
    <dbReference type="NCBI Taxonomy" id="33524"/>
    <lineage>
        <taxon>Eukaryota</taxon>
        <taxon>Metazoa</taxon>
        <taxon>Chordata</taxon>
        <taxon>Craniata</taxon>
        <taxon>Vertebrata</taxon>
        <taxon>Euteleostomi</taxon>
        <taxon>Actinopterygii</taxon>
        <taxon>Neopterygii</taxon>
        <taxon>Teleostei</taxon>
        <taxon>Neoteleostei</taxon>
        <taxon>Acanthomorphata</taxon>
        <taxon>Ovalentaria</taxon>
        <taxon>Atherinomorphae</taxon>
        <taxon>Cyprinodontiformes</taxon>
        <taxon>Goodeidae</taxon>
        <taxon>Ilyodon</taxon>
    </lineage>
</organism>
<dbReference type="Proteomes" id="UP001482620">
    <property type="component" value="Unassembled WGS sequence"/>
</dbReference>
<keyword evidence="1" id="KW-1133">Transmembrane helix</keyword>
<proteinExistence type="predicted"/>
<feature type="non-terminal residue" evidence="2">
    <location>
        <position position="1"/>
    </location>
</feature>
<name>A0ABV0VLY9_9TELE</name>
<keyword evidence="1" id="KW-0472">Membrane</keyword>
<evidence type="ECO:0000256" key="1">
    <source>
        <dbReference type="SAM" id="Phobius"/>
    </source>
</evidence>
<keyword evidence="1" id="KW-0812">Transmembrane</keyword>
<reference evidence="2 3" key="1">
    <citation type="submission" date="2021-06" db="EMBL/GenBank/DDBJ databases">
        <authorList>
            <person name="Palmer J.M."/>
        </authorList>
    </citation>
    <scope>NUCLEOTIDE SEQUENCE [LARGE SCALE GENOMIC DNA]</scope>
    <source>
        <strain evidence="3">if_2019</strain>
        <tissue evidence="2">Muscle</tissue>
    </source>
</reference>
<protein>
    <submittedName>
        <fullName evidence="2">Uncharacterized protein</fullName>
    </submittedName>
</protein>
<keyword evidence="3" id="KW-1185">Reference proteome</keyword>
<feature type="transmembrane region" description="Helical" evidence="1">
    <location>
        <begin position="28"/>
        <end position="49"/>
    </location>
</feature>
<sequence>APFTSQSFQNLLPTKPITLESWSSHSPMLAPVVIGSSFIVLMIVTILAMKFTKLNSMLRLPFDEWTRGARQAEIVERERVPREVEEMKAKFSGSSKDAGEFQNAAVLFLNKDTQDVHIY</sequence>
<evidence type="ECO:0000313" key="2">
    <source>
        <dbReference type="EMBL" id="MEQ2257338.1"/>
    </source>
</evidence>
<accession>A0ABV0VLY9</accession>
<gene>
    <name evidence="2" type="ORF">ILYODFUR_033865</name>
</gene>